<reference evidence="2 3" key="1">
    <citation type="submission" date="2006-02" db="EMBL/GenBank/DDBJ databases">
        <authorList>
            <person name="Amann R."/>
            <person name="Ferriera S."/>
            <person name="Johnson J."/>
            <person name="Kravitz S."/>
            <person name="Halpern A."/>
            <person name="Remington K."/>
            <person name="Beeson K."/>
            <person name="Tran B."/>
            <person name="Rogers Y.-H."/>
            <person name="Friedman R."/>
            <person name="Venter J.C."/>
        </authorList>
    </citation>
    <scope>NUCLEOTIDE SEQUENCE [LARGE SCALE GENOMIC DNA]</scope>
    <source>
        <strain evidence="2 3">DSM 3645</strain>
    </source>
</reference>
<dbReference type="STRING" id="314230.DSM3645_03358"/>
<dbReference type="EMBL" id="AANZ01000014">
    <property type="protein sequence ID" value="EAQ79481.1"/>
    <property type="molecule type" value="Genomic_DNA"/>
</dbReference>
<evidence type="ECO:0000256" key="1">
    <source>
        <dbReference type="SAM" id="MobiDB-lite"/>
    </source>
</evidence>
<dbReference type="HOGENOM" id="CLU_3388279_0_0_0"/>
<evidence type="ECO:0000313" key="3">
    <source>
        <dbReference type="Proteomes" id="UP000004358"/>
    </source>
</evidence>
<proteinExistence type="predicted"/>
<sequence length="32" mass="3530">MMMRRSNLSRAWPSLGRPATMGSSGRFTCARG</sequence>
<accession>A3ZVY5</accession>
<gene>
    <name evidence="2" type="ORF">DSM3645_03358</name>
</gene>
<protein>
    <submittedName>
        <fullName evidence="2">Uncharacterized protein</fullName>
    </submittedName>
</protein>
<organism evidence="2 3">
    <name type="scientific">Blastopirellula marina DSM 3645</name>
    <dbReference type="NCBI Taxonomy" id="314230"/>
    <lineage>
        <taxon>Bacteria</taxon>
        <taxon>Pseudomonadati</taxon>
        <taxon>Planctomycetota</taxon>
        <taxon>Planctomycetia</taxon>
        <taxon>Pirellulales</taxon>
        <taxon>Pirellulaceae</taxon>
        <taxon>Blastopirellula</taxon>
    </lineage>
</organism>
<name>A3ZVY5_9BACT</name>
<evidence type="ECO:0000313" key="2">
    <source>
        <dbReference type="EMBL" id="EAQ79481.1"/>
    </source>
</evidence>
<dbReference type="Proteomes" id="UP000004358">
    <property type="component" value="Unassembled WGS sequence"/>
</dbReference>
<dbReference type="AlphaFoldDB" id="A3ZVY5"/>
<comment type="caution">
    <text evidence="2">The sequence shown here is derived from an EMBL/GenBank/DDBJ whole genome shotgun (WGS) entry which is preliminary data.</text>
</comment>
<feature type="region of interest" description="Disordered" evidence="1">
    <location>
        <begin position="1"/>
        <end position="32"/>
    </location>
</feature>